<keyword evidence="2" id="KW-1185">Reference proteome</keyword>
<proteinExistence type="predicted"/>
<accession>A0A917BMQ3</accession>
<organism evidence="1 2">
    <name type="scientific">Terasakiella brassicae</name>
    <dbReference type="NCBI Taxonomy" id="1634917"/>
    <lineage>
        <taxon>Bacteria</taxon>
        <taxon>Pseudomonadati</taxon>
        <taxon>Pseudomonadota</taxon>
        <taxon>Alphaproteobacteria</taxon>
        <taxon>Rhodospirillales</taxon>
        <taxon>Terasakiellaceae</taxon>
        <taxon>Terasakiella</taxon>
    </lineage>
</organism>
<name>A0A917BMQ3_9PROT</name>
<evidence type="ECO:0000313" key="1">
    <source>
        <dbReference type="EMBL" id="GGF50970.1"/>
    </source>
</evidence>
<dbReference type="EMBL" id="BMHV01000001">
    <property type="protein sequence ID" value="GGF50970.1"/>
    <property type="molecule type" value="Genomic_DNA"/>
</dbReference>
<dbReference type="AlphaFoldDB" id="A0A917BMQ3"/>
<evidence type="ECO:0000313" key="2">
    <source>
        <dbReference type="Proteomes" id="UP000632498"/>
    </source>
</evidence>
<dbReference type="Proteomes" id="UP000632498">
    <property type="component" value="Unassembled WGS sequence"/>
</dbReference>
<protein>
    <submittedName>
        <fullName evidence="1">Uncharacterized protein</fullName>
    </submittedName>
</protein>
<dbReference type="Gene3D" id="1.10.287.500">
    <property type="entry name" value="Helix hairpin bin"/>
    <property type="match status" value="1"/>
</dbReference>
<reference evidence="1" key="2">
    <citation type="submission" date="2020-09" db="EMBL/GenBank/DDBJ databases">
        <authorList>
            <person name="Sun Q."/>
            <person name="Zhou Y."/>
        </authorList>
    </citation>
    <scope>NUCLEOTIDE SEQUENCE</scope>
    <source>
        <strain evidence="1">CGMCC 1.15254</strain>
    </source>
</reference>
<reference evidence="1" key="1">
    <citation type="journal article" date="2014" name="Int. J. Syst. Evol. Microbiol.">
        <title>Complete genome sequence of Corynebacterium casei LMG S-19264T (=DSM 44701T), isolated from a smear-ripened cheese.</title>
        <authorList>
            <consortium name="US DOE Joint Genome Institute (JGI-PGF)"/>
            <person name="Walter F."/>
            <person name="Albersmeier A."/>
            <person name="Kalinowski J."/>
            <person name="Ruckert C."/>
        </authorList>
    </citation>
    <scope>NUCLEOTIDE SEQUENCE</scope>
    <source>
        <strain evidence="1">CGMCC 1.15254</strain>
    </source>
</reference>
<gene>
    <name evidence="1" type="ORF">GCM10011332_00260</name>
</gene>
<sequence>MTEQELRQAISHWLSLSLAKRHGLSALINEVDTANLLLQTSVEELSQHFLKMAEIAQEQVAQIDKFCQMECTQEENDTGQPLLKSLRKLERALCQEAKENKERQRRTQELDQARFLLRAEIAKEHGDEPVNFDILRQVSEKLTDQNKSAEHSFEAEDPDFIRHLLADITEFEKMLGQSGQRARSLHQSIAEIVVKMQFQDRTNQRFSRIAAALKVMIDMLSSMEEETMHVCDDIDCIDPDHPWLEKMIAELHLNEMRERFVKHILLDVEDKMKNDVSSIGVEHSDASDDIELF</sequence>
<comment type="caution">
    <text evidence="1">The sequence shown here is derived from an EMBL/GenBank/DDBJ whole genome shotgun (WGS) entry which is preliminary data.</text>
</comment>